<comment type="caution">
    <text evidence="1">The sequence shown here is derived from an EMBL/GenBank/DDBJ whole genome shotgun (WGS) entry which is preliminary data.</text>
</comment>
<dbReference type="InterPro" id="IPR027417">
    <property type="entry name" value="P-loop_NTPase"/>
</dbReference>
<dbReference type="AlphaFoldDB" id="A0A848KVK6"/>
<dbReference type="Proteomes" id="UP000550729">
    <property type="component" value="Unassembled WGS sequence"/>
</dbReference>
<dbReference type="RefSeq" id="WP_170193009.1">
    <property type="nucleotide sequence ID" value="NZ_JABBNB010000004.1"/>
</dbReference>
<organism evidence="1 2">
    <name type="scientific">Gordonia asplenii</name>
    <dbReference type="NCBI Taxonomy" id="2725283"/>
    <lineage>
        <taxon>Bacteria</taxon>
        <taxon>Bacillati</taxon>
        <taxon>Actinomycetota</taxon>
        <taxon>Actinomycetes</taxon>
        <taxon>Mycobacteriales</taxon>
        <taxon>Gordoniaceae</taxon>
        <taxon>Gordonia</taxon>
    </lineage>
</organism>
<proteinExistence type="predicted"/>
<name>A0A848KVK6_9ACTN</name>
<sequence length="275" mass="29221">MRTGQRQSRQGRWRGVRSTGRLARLQREFDPTAQLPLTVVVLPLDSRTTTSSVTATLALLMQATLPHPVVAVDADGMSQPLRKLLSSSGAGDLIGLAASHDASLKRARVIDYLDMAADVPLATCWLDGPGAIPPDSLRSAAWKLKRRFPSMIVDVPRGVPKSTIAVATALATHILLVGDPDDLGHGWLHEGKSILARSARRNAVTIAALGGTDAVRTQCAHGDIVPVPQLQSTGYRTGSVELPDDPDDLLAYAVLLRRVCASATVDGQPDDSPRG</sequence>
<evidence type="ECO:0000313" key="2">
    <source>
        <dbReference type="Proteomes" id="UP000550729"/>
    </source>
</evidence>
<evidence type="ECO:0000313" key="1">
    <source>
        <dbReference type="EMBL" id="NMO00493.1"/>
    </source>
</evidence>
<dbReference type="EMBL" id="JABBNB010000004">
    <property type="protein sequence ID" value="NMO00493.1"/>
    <property type="molecule type" value="Genomic_DNA"/>
</dbReference>
<accession>A0A848KVK6</accession>
<evidence type="ECO:0008006" key="3">
    <source>
        <dbReference type="Google" id="ProtNLM"/>
    </source>
</evidence>
<protein>
    <recommendedName>
        <fullName evidence="3">MinD-like ATPase involved in chromosome partitioning or flagellar assembly</fullName>
    </recommendedName>
</protein>
<keyword evidence="2" id="KW-1185">Reference proteome</keyword>
<reference evidence="1 2" key="1">
    <citation type="submission" date="2020-04" db="EMBL/GenBank/DDBJ databases">
        <title>Gordonia sp. nov. TBRC 11910.</title>
        <authorList>
            <person name="Suriyachadkun C."/>
        </authorList>
    </citation>
    <scope>NUCLEOTIDE SEQUENCE [LARGE SCALE GENOMIC DNA]</scope>
    <source>
        <strain evidence="1 2">TBRC 11910</strain>
    </source>
</reference>
<gene>
    <name evidence="1" type="ORF">HH308_04605</name>
</gene>
<dbReference type="Gene3D" id="3.40.50.300">
    <property type="entry name" value="P-loop containing nucleotide triphosphate hydrolases"/>
    <property type="match status" value="1"/>
</dbReference>